<evidence type="ECO:0000256" key="8">
    <source>
        <dbReference type="ARBA" id="ARBA00023242"/>
    </source>
</evidence>
<evidence type="ECO:0000256" key="2">
    <source>
        <dbReference type="ARBA" id="ARBA00007243"/>
    </source>
</evidence>
<dbReference type="GO" id="GO:0003723">
    <property type="term" value="F:RNA binding"/>
    <property type="evidence" value="ECO:0007669"/>
    <property type="project" value="UniProtKB-UniRule"/>
</dbReference>
<keyword evidence="8" id="KW-0539">Nucleus</keyword>
<dbReference type="OrthoDB" id="277802at2759"/>
<dbReference type="AlphaFoldDB" id="A0A9W8G7K4"/>
<evidence type="ECO:0000256" key="10">
    <source>
        <dbReference type="PROSITE-ProRule" id="PRU00176"/>
    </source>
</evidence>
<dbReference type="FunFam" id="3.30.70.330:FF:000039">
    <property type="entry name" value="U1 small nuclear ribonucleoprotein A"/>
    <property type="match status" value="1"/>
</dbReference>
<dbReference type="InterPro" id="IPR012677">
    <property type="entry name" value="Nucleotide-bd_a/b_plait_sf"/>
</dbReference>
<keyword evidence="5" id="KW-0677">Repeat</keyword>
<dbReference type="SUPFAM" id="SSF54928">
    <property type="entry name" value="RNA-binding domain, RBD"/>
    <property type="match status" value="1"/>
</dbReference>
<organism evidence="13 14">
    <name type="scientific">Coemansia spiralis</name>
    <dbReference type="NCBI Taxonomy" id="417178"/>
    <lineage>
        <taxon>Eukaryota</taxon>
        <taxon>Fungi</taxon>
        <taxon>Fungi incertae sedis</taxon>
        <taxon>Zoopagomycota</taxon>
        <taxon>Kickxellomycotina</taxon>
        <taxon>Kickxellomycetes</taxon>
        <taxon>Kickxellales</taxon>
        <taxon>Kickxellaceae</taxon>
        <taxon>Coemansia</taxon>
    </lineage>
</organism>
<dbReference type="SMART" id="SM00360">
    <property type="entry name" value="RRM"/>
    <property type="match status" value="2"/>
</dbReference>
<dbReference type="FunFam" id="3.30.70.330:FF:000029">
    <property type="entry name" value="U2 small nuclear ribonucleoprotein B"/>
    <property type="match status" value="1"/>
</dbReference>
<evidence type="ECO:0000259" key="12">
    <source>
        <dbReference type="PROSITE" id="PS50102"/>
    </source>
</evidence>
<dbReference type="GO" id="GO:0005681">
    <property type="term" value="C:spliceosomal complex"/>
    <property type="evidence" value="ECO:0007669"/>
    <property type="project" value="UniProtKB-KW"/>
</dbReference>
<evidence type="ECO:0000313" key="14">
    <source>
        <dbReference type="Proteomes" id="UP001151518"/>
    </source>
</evidence>
<reference evidence="13" key="1">
    <citation type="submission" date="2022-07" db="EMBL/GenBank/DDBJ databases">
        <title>Phylogenomic reconstructions and comparative analyses of Kickxellomycotina fungi.</title>
        <authorList>
            <person name="Reynolds N.K."/>
            <person name="Stajich J.E."/>
            <person name="Barry K."/>
            <person name="Grigoriev I.V."/>
            <person name="Crous P."/>
            <person name="Smith M.E."/>
        </authorList>
    </citation>
    <scope>NUCLEOTIDE SEQUENCE</scope>
    <source>
        <strain evidence="13">NRRL 3115</strain>
    </source>
</reference>
<accession>A0A9W8G7K4</accession>
<comment type="subcellular location">
    <subcellularLocation>
        <location evidence="1">Nucleus</location>
    </subcellularLocation>
</comment>
<dbReference type="GO" id="GO:0008380">
    <property type="term" value="P:RNA splicing"/>
    <property type="evidence" value="ECO:0007669"/>
    <property type="project" value="UniProtKB-KW"/>
</dbReference>
<keyword evidence="6 10" id="KW-0694">RNA-binding</keyword>
<dbReference type="InterPro" id="IPR000504">
    <property type="entry name" value="RRM_dom"/>
</dbReference>
<keyword evidence="3" id="KW-0507">mRNA processing</keyword>
<dbReference type="CDD" id="cd12246">
    <property type="entry name" value="RRM1_U1A_like"/>
    <property type="match status" value="1"/>
</dbReference>
<dbReference type="SUPFAM" id="SSF81995">
    <property type="entry name" value="beta-sandwich domain of Sec23/24"/>
    <property type="match status" value="1"/>
</dbReference>
<dbReference type="Pfam" id="PF00076">
    <property type="entry name" value="RRM_1"/>
    <property type="match status" value="2"/>
</dbReference>
<evidence type="ECO:0000256" key="5">
    <source>
        <dbReference type="ARBA" id="ARBA00022737"/>
    </source>
</evidence>
<dbReference type="Gene3D" id="3.30.70.330">
    <property type="match status" value="2"/>
</dbReference>
<feature type="domain" description="RRM" evidence="12">
    <location>
        <begin position="92"/>
        <end position="171"/>
    </location>
</feature>
<gene>
    <name evidence="13" type="ORF">GGI25_003940</name>
</gene>
<sequence length="302" mass="33896">MASSYHRQGEQQHQQQHQHSRAPPPPHISQFQHQPYSVNMAQPTLGSNLPPMGMHPPPYMQPVMSLPYATPPARAPPKIRHPNRPPCTIPSKTLYIRNLREKTKDSALIKALRALFETYGEIIEVRARHSIRMRGQAFIVFKNKEDAIKAHQEVQGFMLFGKPMFIEFSRAPSDATIADEGGDTEEFKQQRLVEKEQREREARDRIAQATASAAALAVSEAELPNKILFLQGLPADIAVPEIESTFSAYAGFVEVRWVSVKPEVAFVEYENEVQAGIARSSIGPQWVVREGLSPVAVSFAKR</sequence>
<proteinExistence type="inferred from homology"/>
<dbReference type="Proteomes" id="UP001151518">
    <property type="component" value="Unassembled WGS sequence"/>
</dbReference>
<feature type="region of interest" description="Disordered" evidence="11">
    <location>
        <begin position="1"/>
        <end position="31"/>
    </location>
</feature>
<evidence type="ECO:0000313" key="13">
    <source>
        <dbReference type="EMBL" id="KAJ2675523.1"/>
    </source>
</evidence>
<evidence type="ECO:0000256" key="9">
    <source>
        <dbReference type="ARBA" id="ARBA00023274"/>
    </source>
</evidence>
<dbReference type="PROSITE" id="PS50102">
    <property type="entry name" value="RRM"/>
    <property type="match status" value="2"/>
</dbReference>
<evidence type="ECO:0000256" key="6">
    <source>
        <dbReference type="ARBA" id="ARBA00022884"/>
    </source>
</evidence>
<dbReference type="EMBL" id="JANBTW010000047">
    <property type="protein sequence ID" value="KAJ2675523.1"/>
    <property type="molecule type" value="Genomic_DNA"/>
</dbReference>
<evidence type="ECO:0000256" key="4">
    <source>
        <dbReference type="ARBA" id="ARBA00022728"/>
    </source>
</evidence>
<dbReference type="GO" id="GO:0030532">
    <property type="term" value="C:small nuclear ribonucleoprotein complex"/>
    <property type="evidence" value="ECO:0007669"/>
    <property type="project" value="UniProtKB-ARBA"/>
</dbReference>
<evidence type="ECO:0000256" key="11">
    <source>
        <dbReference type="SAM" id="MobiDB-lite"/>
    </source>
</evidence>
<evidence type="ECO:0000256" key="1">
    <source>
        <dbReference type="ARBA" id="ARBA00004123"/>
    </source>
</evidence>
<keyword evidence="4" id="KW-0747">Spliceosome</keyword>
<dbReference type="InterPro" id="IPR035979">
    <property type="entry name" value="RBD_domain_sf"/>
</dbReference>
<keyword evidence="9" id="KW-0687">Ribonucleoprotein</keyword>
<evidence type="ECO:0000256" key="7">
    <source>
        <dbReference type="ARBA" id="ARBA00023187"/>
    </source>
</evidence>
<protein>
    <recommendedName>
        <fullName evidence="12">RRM domain-containing protein</fullName>
    </recommendedName>
</protein>
<dbReference type="PANTHER" id="PTHR10501">
    <property type="entry name" value="U1 SMALL NUCLEAR RIBONUCLEOPROTEIN A/U2 SMALL NUCLEAR RIBONUCLEOPROTEIN B"/>
    <property type="match status" value="1"/>
</dbReference>
<dbReference type="CDD" id="cd12247">
    <property type="entry name" value="RRM2_U1A_like"/>
    <property type="match status" value="1"/>
</dbReference>
<comment type="caution">
    <text evidence="13">The sequence shown here is derived from an EMBL/GenBank/DDBJ whole genome shotgun (WGS) entry which is preliminary data.</text>
</comment>
<evidence type="ECO:0000256" key="3">
    <source>
        <dbReference type="ARBA" id="ARBA00022664"/>
    </source>
</evidence>
<feature type="domain" description="RRM" evidence="12">
    <location>
        <begin position="226"/>
        <end position="302"/>
    </location>
</feature>
<keyword evidence="7" id="KW-0508">mRNA splicing</keyword>
<comment type="similarity">
    <text evidence="2">Belongs to the RRM U1 A/B'' family.</text>
</comment>
<name>A0A9W8G7K4_9FUNG</name>
<dbReference type="GO" id="GO:0006397">
    <property type="term" value="P:mRNA processing"/>
    <property type="evidence" value="ECO:0007669"/>
    <property type="project" value="UniProtKB-KW"/>
</dbReference>